<reference evidence="2 3" key="1">
    <citation type="submission" date="2015-11" db="EMBL/GenBank/DDBJ databases">
        <authorList>
            <consortium name="Pathogen Informatics"/>
        </authorList>
    </citation>
    <scope>NUCLEOTIDE SEQUENCE [LARGE SCALE GENOMIC DNA]</scope>
    <source>
        <strain evidence="2 3">006A-0059</strain>
    </source>
</reference>
<comment type="caution">
    <text evidence="2">The sequence shown here is derived from an EMBL/GenBank/DDBJ whole genome shotgun (WGS) entry which is preliminary data.</text>
</comment>
<dbReference type="Proteomes" id="UP000052237">
    <property type="component" value="Unassembled WGS sequence"/>
</dbReference>
<protein>
    <submittedName>
        <fullName evidence="2">Uncharacterized protein</fullName>
    </submittedName>
</protein>
<evidence type="ECO:0000313" key="2">
    <source>
        <dbReference type="EMBL" id="CUU71039.1"/>
    </source>
</evidence>
<dbReference type="AlphaFoldDB" id="A0A0S4RAX6"/>
<keyword evidence="1" id="KW-1133">Transmembrane helix</keyword>
<keyword evidence="1" id="KW-0812">Transmembrane</keyword>
<proteinExistence type="predicted"/>
<dbReference type="RefSeq" id="WP_059434922.1">
    <property type="nucleotide sequence ID" value="NZ_FAVB01000001.1"/>
</dbReference>
<evidence type="ECO:0000313" key="3">
    <source>
        <dbReference type="Proteomes" id="UP000052237"/>
    </source>
</evidence>
<keyword evidence="1" id="KW-0472">Membrane</keyword>
<accession>A0A0S4RAX6</accession>
<keyword evidence="3" id="KW-1185">Reference proteome</keyword>
<sequence length="102" mass="11915">MSELGIIAGFASQFEKLGIIGVLVVFIIYFVYQHQTINKQMIKALEGLKEQTKELYNLSKQQQEFQTKFLSDLRDDIKDIKEKTSDMHLHCKESVNLIRNKH</sequence>
<dbReference type="EMBL" id="FAVB01000001">
    <property type="protein sequence ID" value="CUU71039.1"/>
    <property type="molecule type" value="Genomic_DNA"/>
</dbReference>
<feature type="transmembrane region" description="Helical" evidence="1">
    <location>
        <begin position="6"/>
        <end position="32"/>
    </location>
</feature>
<gene>
    <name evidence="2" type="ORF">ERS686654_00301</name>
</gene>
<evidence type="ECO:0000256" key="1">
    <source>
        <dbReference type="SAM" id="Phobius"/>
    </source>
</evidence>
<organism evidence="2 3">
    <name type="scientific">Campylobacter hyointestinalis subsp. hyointestinalis</name>
    <dbReference type="NCBI Taxonomy" id="91352"/>
    <lineage>
        <taxon>Bacteria</taxon>
        <taxon>Pseudomonadati</taxon>
        <taxon>Campylobacterota</taxon>
        <taxon>Epsilonproteobacteria</taxon>
        <taxon>Campylobacterales</taxon>
        <taxon>Campylobacteraceae</taxon>
        <taxon>Campylobacter</taxon>
    </lineage>
</organism>
<name>A0A0S4RAX6_CAMHY</name>